<dbReference type="Proteomes" id="UP000295411">
    <property type="component" value="Unassembled WGS sequence"/>
</dbReference>
<dbReference type="CDD" id="cd07817">
    <property type="entry name" value="SRPBCC_8"/>
    <property type="match status" value="1"/>
</dbReference>
<dbReference type="PANTHER" id="PTHR33824:SF7">
    <property type="entry name" value="POLYKETIDE CYCLASE_DEHYDRASE AND LIPID TRANSPORT SUPERFAMILY PROTEIN"/>
    <property type="match status" value="1"/>
</dbReference>
<evidence type="ECO:0000256" key="1">
    <source>
        <dbReference type="SAM" id="MobiDB-lite"/>
    </source>
</evidence>
<dbReference type="SUPFAM" id="SSF55961">
    <property type="entry name" value="Bet v1-like"/>
    <property type="match status" value="1"/>
</dbReference>
<keyword evidence="4" id="KW-1185">Reference proteome</keyword>
<dbReference type="RefSeq" id="WP_133402531.1">
    <property type="nucleotide sequence ID" value="NZ_SMTK01000001.1"/>
</dbReference>
<reference evidence="3 4" key="1">
    <citation type="submission" date="2019-03" db="EMBL/GenBank/DDBJ databases">
        <title>Arthrobacter sp. nov., an bacterium isolated from biocrust in Mu Us Desert.</title>
        <authorList>
            <person name="Lixiong L."/>
        </authorList>
    </citation>
    <scope>NUCLEOTIDE SEQUENCE [LARGE SCALE GENOMIC DNA]</scope>
    <source>
        <strain evidence="3 4">SLN-3</strain>
    </source>
</reference>
<evidence type="ECO:0000259" key="2">
    <source>
        <dbReference type="Pfam" id="PF03364"/>
    </source>
</evidence>
<dbReference type="InterPro" id="IPR023393">
    <property type="entry name" value="START-like_dom_sf"/>
</dbReference>
<gene>
    <name evidence="3" type="ORF">E2F48_03235</name>
</gene>
<name>A0A4R5U3D7_9MICC</name>
<dbReference type="OrthoDB" id="3695445at2"/>
<accession>A0A4R5U3D7</accession>
<sequence length="289" mass="30066">MSTKVEKRILVNVPVSTAYNQWTQFEDFPQFMGGIKSVTQLSDDRLEWVAEIGGIRRQWEARILEQVPDRKVSWAATEGATNAGSVTFEDVGGGQTSVTLFLEYEPEGIVEKVGDKLNVVEKQAEGDLERFKAFIESEGYASGAWRGSVNEGGAVGTPGVEHAAESRGDSGKAGVSGKVVAGAVGLAAAAAVGAAAAGRSKDSETEVDQTATPVTPVTTTPVTGSVGAPTVVSSDEVADRDVSTPFDQTNGLADVDGDSDGTAQSDTTSAADRLTDRGDDPLRGDGPVR</sequence>
<evidence type="ECO:0000313" key="4">
    <source>
        <dbReference type="Proteomes" id="UP000295411"/>
    </source>
</evidence>
<dbReference type="Pfam" id="PF03364">
    <property type="entry name" value="Polyketide_cyc"/>
    <property type="match status" value="1"/>
</dbReference>
<dbReference type="Gene3D" id="3.30.530.20">
    <property type="match status" value="1"/>
</dbReference>
<dbReference type="InterPro" id="IPR005031">
    <property type="entry name" value="COQ10_START"/>
</dbReference>
<feature type="domain" description="Coenzyme Q-binding protein COQ10 START" evidence="2">
    <location>
        <begin position="11"/>
        <end position="129"/>
    </location>
</feature>
<protein>
    <submittedName>
        <fullName evidence="3">SRPBCC family protein</fullName>
    </submittedName>
</protein>
<dbReference type="PANTHER" id="PTHR33824">
    <property type="entry name" value="POLYKETIDE CYCLASE/DEHYDRASE AND LIPID TRANSPORT SUPERFAMILY PROTEIN"/>
    <property type="match status" value="1"/>
</dbReference>
<organism evidence="3 4">
    <name type="scientific">Arthrobacter crusticola</name>
    <dbReference type="NCBI Taxonomy" id="2547960"/>
    <lineage>
        <taxon>Bacteria</taxon>
        <taxon>Bacillati</taxon>
        <taxon>Actinomycetota</taxon>
        <taxon>Actinomycetes</taxon>
        <taxon>Micrococcales</taxon>
        <taxon>Micrococcaceae</taxon>
        <taxon>Arthrobacter</taxon>
    </lineage>
</organism>
<feature type="compositionally biased region" description="Polar residues" evidence="1">
    <location>
        <begin position="261"/>
        <end position="270"/>
    </location>
</feature>
<feature type="region of interest" description="Disordered" evidence="1">
    <location>
        <begin position="197"/>
        <end position="289"/>
    </location>
</feature>
<comment type="caution">
    <text evidence="3">The sequence shown here is derived from an EMBL/GenBank/DDBJ whole genome shotgun (WGS) entry which is preliminary data.</text>
</comment>
<dbReference type="AlphaFoldDB" id="A0A4R5U3D7"/>
<dbReference type="InterPro" id="IPR047137">
    <property type="entry name" value="ORF3"/>
</dbReference>
<feature type="compositionally biased region" description="Low complexity" evidence="1">
    <location>
        <begin position="210"/>
        <end position="233"/>
    </location>
</feature>
<proteinExistence type="predicted"/>
<evidence type="ECO:0000313" key="3">
    <source>
        <dbReference type="EMBL" id="TDK28123.1"/>
    </source>
</evidence>
<dbReference type="EMBL" id="SMTK01000001">
    <property type="protein sequence ID" value="TDK28123.1"/>
    <property type="molecule type" value="Genomic_DNA"/>
</dbReference>
<feature type="compositionally biased region" description="Basic and acidic residues" evidence="1">
    <location>
        <begin position="273"/>
        <end position="289"/>
    </location>
</feature>